<keyword evidence="2" id="KW-1185">Reference proteome</keyword>
<name>A0ABU6AFP0_9PSEU</name>
<evidence type="ECO:0000313" key="2">
    <source>
        <dbReference type="Proteomes" id="UP001327093"/>
    </source>
</evidence>
<dbReference type="RefSeq" id="WP_324267833.1">
    <property type="nucleotide sequence ID" value="NZ_JAWLNX010000018.1"/>
</dbReference>
<dbReference type="EMBL" id="JAWLNX010000018">
    <property type="protein sequence ID" value="MEB3370354.1"/>
    <property type="molecule type" value="Genomic_DNA"/>
</dbReference>
<organism evidence="1 2">
    <name type="scientific">Saccharopolyspora mangrovi</name>
    <dbReference type="NCBI Taxonomy" id="3082379"/>
    <lineage>
        <taxon>Bacteria</taxon>
        <taxon>Bacillati</taxon>
        <taxon>Actinomycetota</taxon>
        <taxon>Actinomycetes</taxon>
        <taxon>Pseudonocardiales</taxon>
        <taxon>Pseudonocardiaceae</taxon>
        <taxon>Saccharopolyspora</taxon>
    </lineage>
</organism>
<sequence length="125" mass="13679">MRKTLQIVAVSAALLGAILLAGPSITLHTRVLHHETSGDAGVTYEHSGARWSSDLYLVELRTVTDTRHELRLGPYAASYYYPVEIAFGSEPPALREATWLPDAVEITFTSGESLHIPADNFSSVR</sequence>
<accession>A0ABU6AFP0</accession>
<evidence type="ECO:0008006" key="3">
    <source>
        <dbReference type="Google" id="ProtNLM"/>
    </source>
</evidence>
<protein>
    <recommendedName>
        <fullName evidence="3">DUF3592 domain-containing protein</fullName>
    </recommendedName>
</protein>
<reference evidence="1 2" key="1">
    <citation type="submission" date="2023-10" db="EMBL/GenBank/DDBJ databases">
        <title>Saccharopolyspora sp. nov., isolated from mangrove soil.</title>
        <authorList>
            <person name="Lu Y."/>
            <person name="Liu W."/>
        </authorList>
    </citation>
    <scope>NUCLEOTIDE SEQUENCE [LARGE SCALE GENOMIC DNA]</scope>
    <source>
        <strain evidence="1 2">S2-29</strain>
    </source>
</reference>
<dbReference type="Proteomes" id="UP001327093">
    <property type="component" value="Unassembled WGS sequence"/>
</dbReference>
<gene>
    <name evidence="1" type="ORF">R4I43_23390</name>
</gene>
<evidence type="ECO:0000313" key="1">
    <source>
        <dbReference type="EMBL" id="MEB3370354.1"/>
    </source>
</evidence>
<comment type="caution">
    <text evidence="1">The sequence shown here is derived from an EMBL/GenBank/DDBJ whole genome shotgun (WGS) entry which is preliminary data.</text>
</comment>
<proteinExistence type="predicted"/>